<feature type="topological domain" description="Cytoplasmic" evidence="8">
    <location>
        <begin position="1"/>
        <end position="723"/>
    </location>
</feature>
<dbReference type="GO" id="GO:0005525">
    <property type="term" value="F:GTP binding"/>
    <property type="evidence" value="ECO:0007669"/>
    <property type="project" value="UniProtKB-UniRule"/>
</dbReference>
<comment type="similarity">
    <text evidence="8">Belongs to the TRAFAC class dynamin-like GTPase superfamily. GB1/RHD3 GTPase family. RHD3 subfamily.</text>
</comment>
<dbReference type="GO" id="GO:0003924">
    <property type="term" value="F:GTPase activity"/>
    <property type="evidence" value="ECO:0007669"/>
    <property type="project" value="UniProtKB-UniRule"/>
</dbReference>
<name>A0A0C9LXH9_9FUNG</name>
<evidence type="ECO:0000256" key="9">
    <source>
        <dbReference type="SAM" id="MobiDB-lite"/>
    </source>
</evidence>
<evidence type="ECO:0000259" key="11">
    <source>
        <dbReference type="PROSITE" id="PS51715"/>
    </source>
</evidence>
<dbReference type="SUPFAM" id="SSF52540">
    <property type="entry name" value="P-loop containing nucleoside triphosphate hydrolases"/>
    <property type="match status" value="1"/>
</dbReference>
<dbReference type="Pfam" id="PF05879">
    <property type="entry name" value="RHD3_GTPase"/>
    <property type="match status" value="1"/>
</dbReference>
<dbReference type="STRING" id="91626.A0A0C9LXH9"/>
<dbReference type="Pfam" id="PF20428">
    <property type="entry name" value="Sey1_3HB"/>
    <property type="match status" value="1"/>
</dbReference>
<evidence type="ECO:0000256" key="10">
    <source>
        <dbReference type="SAM" id="Phobius"/>
    </source>
</evidence>
<dbReference type="FunFam" id="3.40.50.300:FF:000727">
    <property type="entry name" value="Protein SEY1 homolog"/>
    <property type="match status" value="1"/>
</dbReference>
<dbReference type="PANTHER" id="PTHR45923">
    <property type="entry name" value="PROTEIN SEY1"/>
    <property type="match status" value="1"/>
</dbReference>
<comment type="subcellular location">
    <subcellularLocation>
        <location evidence="8">Endoplasmic reticulum membrane</location>
        <topology evidence="8">Multi-pass membrane protein</topology>
    </subcellularLocation>
    <text evidence="8">Enriched in the cortical ER. Concentrated in punctae along the ER tubules.</text>
</comment>
<evidence type="ECO:0000256" key="8">
    <source>
        <dbReference type="HAMAP-Rule" id="MF_03109"/>
    </source>
</evidence>
<feature type="domain" description="GB1/RHD3-type G" evidence="11">
    <location>
        <begin position="84"/>
        <end position="321"/>
    </location>
</feature>
<keyword evidence="4 8" id="KW-0256">Endoplasmic reticulum</keyword>
<dbReference type="Proteomes" id="UP000053815">
    <property type="component" value="Unassembled WGS sequence"/>
</dbReference>
<keyword evidence="3 8" id="KW-0378">Hydrolase</keyword>
<dbReference type="Gene3D" id="3.40.50.300">
    <property type="entry name" value="P-loop containing nucleotide triphosphate hydrolases"/>
    <property type="match status" value="1"/>
</dbReference>
<dbReference type="GO" id="GO:0005789">
    <property type="term" value="C:endoplasmic reticulum membrane"/>
    <property type="evidence" value="ECO:0007669"/>
    <property type="project" value="UniProtKB-SubCell"/>
</dbReference>
<evidence type="ECO:0000313" key="12">
    <source>
        <dbReference type="EMBL" id="GAN10090.1"/>
    </source>
</evidence>
<organism evidence="12">
    <name type="scientific">Mucor ambiguus</name>
    <dbReference type="NCBI Taxonomy" id="91626"/>
    <lineage>
        <taxon>Eukaryota</taxon>
        <taxon>Fungi</taxon>
        <taxon>Fungi incertae sedis</taxon>
        <taxon>Mucoromycota</taxon>
        <taxon>Mucoromycotina</taxon>
        <taxon>Mucoromycetes</taxon>
        <taxon>Mucorales</taxon>
        <taxon>Mucorineae</taxon>
        <taxon>Mucoraceae</taxon>
        <taxon>Mucor</taxon>
    </lineage>
</organism>
<keyword evidence="13" id="KW-1185">Reference proteome</keyword>
<keyword evidence="1 8" id="KW-0812">Transmembrane</keyword>
<feature type="topological domain" description="Cytoplasmic" evidence="8">
    <location>
        <begin position="769"/>
        <end position="819"/>
    </location>
</feature>
<evidence type="ECO:0000256" key="2">
    <source>
        <dbReference type="ARBA" id="ARBA00022741"/>
    </source>
</evidence>
<feature type="region of interest" description="Disordered" evidence="9">
    <location>
        <begin position="798"/>
        <end position="819"/>
    </location>
</feature>
<feature type="topological domain" description="Lumenal" evidence="8">
    <location>
        <begin position="745"/>
        <end position="747"/>
    </location>
</feature>
<evidence type="ECO:0000256" key="3">
    <source>
        <dbReference type="ARBA" id="ARBA00022801"/>
    </source>
</evidence>
<keyword evidence="7 8" id="KW-0472">Membrane</keyword>
<sequence>MLSGTVHIYPALRRVVTFVTIEEVEAPVDQITPPHSNSNKGSISTTNWDQDTLTIPRLQIVDENQKFTDDLPNYLSKWHLGEAGFKYNVVAVFGSQSTGKSTLLNGLFGTSFDVMDENQRSQTTKGIWMSRGRGMHVLVMDVEGTDGRERGEDQDFERKSALFSMATSEVIILNLWEHQVGLYQGANMGLLKTVFEVNLQLFQTQKRLVSTETCWNDVNIDLFASCSKEKTLLLIVIRDHVGSTPLANLAKTLQSDLEKIWAGLSKPEGLEDCKIHDYFDFMYTGLPHKVLLPEKFNEEVAKLRTRFNDPQNPDFVFKPEYHKRIPADGYHIYASGIWDKVLTNKDLDLPTQQELLAQYRCDEISSAAFEVFSNKLAPFKQPILEKAQTIDNLGPQMLEIRQEAVAAFDKSASRYHQGVYQKKRAEMLAKLNIQLNVLFVGQLKNLHKKAIVMFDENLKAELKRPNYNFAVAVENCLKTATDYFLAGAKAILLPETDWSYDSEYASLQEEFTEVSTKARTDEFKKMTKSLTKQVETELSEPITLALNNPGPNPWHTIIQAYSKTVEHGQTTLNKIAKSFNSSDAEVQESIADLRLKAWIVLCKKVDEELADTMLLLKLRSRFEEKFRYDDHGLPRVWKPEDDIDSFFKRAKEDTLTLIALFAKIDLKDDPDFKIESDDEDFDFEQSLIVLSEAKQIDISNRFKRESDAFYLEAKRSVVSTTAKIPTWAIAAMVFLGWNEFMTIIRNPLYMVLFVLCITFGYVIFALNLWGPLERIISAVVGEATRIAKERIAEGVEIAKEQTHHQHDKSNSKANEKKDQ</sequence>
<evidence type="ECO:0000313" key="13">
    <source>
        <dbReference type="Proteomes" id="UP000053815"/>
    </source>
</evidence>
<evidence type="ECO:0000256" key="6">
    <source>
        <dbReference type="ARBA" id="ARBA00023134"/>
    </source>
</evidence>
<dbReference type="InterPro" id="IPR008803">
    <property type="entry name" value="RHD3/Sey1"/>
</dbReference>
<gene>
    <name evidence="8" type="primary">SEY1</name>
    <name evidence="12" type="ORF">MAM1_0319d09626</name>
</gene>
<dbReference type="OrthoDB" id="1597724at2759"/>
<feature type="binding site" evidence="8">
    <location>
        <begin position="94"/>
        <end position="101"/>
    </location>
    <ligand>
        <name>GTP</name>
        <dbReference type="ChEBI" id="CHEBI:37565"/>
    </ligand>
</feature>
<accession>A0A0C9LXH9</accession>
<proteinExistence type="inferred from homology"/>
<evidence type="ECO:0000256" key="1">
    <source>
        <dbReference type="ARBA" id="ARBA00022692"/>
    </source>
</evidence>
<dbReference type="PANTHER" id="PTHR45923:SF2">
    <property type="entry name" value="PROTEIN SEY1"/>
    <property type="match status" value="1"/>
</dbReference>
<dbReference type="InterPro" id="IPR027417">
    <property type="entry name" value="P-loop_NTPase"/>
</dbReference>
<dbReference type="CDD" id="cd01851">
    <property type="entry name" value="GBP"/>
    <property type="match status" value="1"/>
</dbReference>
<evidence type="ECO:0000256" key="5">
    <source>
        <dbReference type="ARBA" id="ARBA00022989"/>
    </source>
</evidence>
<dbReference type="PROSITE" id="PS51715">
    <property type="entry name" value="G_GB1_RHD3"/>
    <property type="match status" value="1"/>
</dbReference>
<dbReference type="EMBL" id="DF836608">
    <property type="protein sequence ID" value="GAN10090.1"/>
    <property type="molecule type" value="Genomic_DNA"/>
</dbReference>
<keyword evidence="5 8" id="KW-1133">Transmembrane helix</keyword>
<dbReference type="InterPro" id="IPR030386">
    <property type="entry name" value="G_GB1_RHD3_dom"/>
</dbReference>
<keyword evidence="6 8" id="KW-0342">GTP-binding</keyword>
<evidence type="ECO:0000256" key="7">
    <source>
        <dbReference type="ARBA" id="ARBA00023136"/>
    </source>
</evidence>
<dbReference type="GO" id="GO:0016320">
    <property type="term" value="P:endoplasmic reticulum membrane fusion"/>
    <property type="evidence" value="ECO:0007669"/>
    <property type="project" value="TreeGrafter"/>
</dbReference>
<feature type="transmembrane region" description="Helical" evidence="10">
    <location>
        <begin position="748"/>
        <end position="769"/>
    </location>
</feature>
<protein>
    <submittedName>
        <fullName evidence="12">Root hair defective 3 GTP-binding protein</fullName>
    </submittedName>
</protein>
<reference evidence="12" key="1">
    <citation type="submission" date="2014-09" db="EMBL/GenBank/DDBJ databases">
        <title>Draft genome sequence of an oleaginous Mucoromycotina fungus Mucor ambiguus NBRC6742.</title>
        <authorList>
            <person name="Takeda I."/>
            <person name="Yamane N."/>
            <person name="Morita T."/>
            <person name="Tamano K."/>
            <person name="Machida M."/>
            <person name="Baker S."/>
            <person name="Koike H."/>
        </authorList>
    </citation>
    <scope>NUCLEOTIDE SEQUENCE</scope>
    <source>
        <strain evidence="12">NBRC 6742</strain>
    </source>
</reference>
<dbReference type="AlphaFoldDB" id="A0A0C9LXH9"/>
<dbReference type="InterPro" id="IPR046758">
    <property type="entry name" value="Sey1/RHD3-like_3HB"/>
</dbReference>
<keyword evidence="2 8" id="KW-0547">Nucleotide-binding</keyword>
<evidence type="ECO:0000256" key="4">
    <source>
        <dbReference type="ARBA" id="ARBA00022824"/>
    </source>
</evidence>
<dbReference type="HAMAP" id="MF_03109">
    <property type="entry name" value="Sey1"/>
    <property type="match status" value="1"/>
</dbReference>